<gene>
    <name evidence="2" type="ORF">C7451_10615</name>
</gene>
<dbReference type="OrthoDB" id="7054557at2"/>
<dbReference type="SUPFAM" id="SSF47616">
    <property type="entry name" value="GST C-terminal domain-like"/>
    <property type="match status" value="1"/>
</dbReference>
<keyword evidence="2" id="KW-0808">Transferase</keyword>
<feature type="domain" description="GST N-terminal" evidence="1">
    <location>
        <begin position="6"/>
        <end position="82"/>
    </location>
</feature>
<evidence type="ECO:0000313" key="3">
    <source>
        <dbReference type="Proteomes" id="UP000248014"/>
    </source>
</evidence>
<dbReference type="CDD" id="cd00299">
    <property type="entry name" value="GST_C_family"/>
    <property type="match status" value="1"/>
</dbReference>
<dbReference type="AlphaFoldDB" id="A0A2V3V426"/>
<name>A0A2V3V426_9SPHN</name>
<dbReference type="Pfam" id="PF13410">
    <property type="entry name" value="GST_C_2"/>
    <property type="match status" value="1"/>
</dbReference>
<protein>
    <submittedName>
        <fullName evidence="2">Glutathione S-transferase</fullName>
    </submittedName>
</protein>
<evidence type="ECO:0000313" key="2">
    <source>
        <dbReference type="EMBL" id="PXW75854.1"/>
    </source>
</evidence>
<dbReference type="GO" id="GO:0016740">
    <property type="term" value="F:transferase activity"/>
    <property type="evidence" value="ECO:0007669"/>
    <property type="project" value="UniProtKB-KW"/>
</dbReference>
<proteinExistence type="predicted"/>
<sequence>MQMIELLGAPGSPYTRKMLALLRYRCIAHRMIWGSHMQPPAGYPVPKVKLLPTFYFGEGESREALVDSTPIIRRLEAEHAGRSVLPEDELLGFLDLLIEDFADEWMTKMMFHYRWHYAADADNAAALIVFWQNPTYSDEMGRQMADSFARRQIDRLYVVGSNDLTAPIIEASYERLVAILDRVIARTGFVLGTRPSAADFAIYGQLTQLGIVDPTPAAIMARTAPRLRAWLDRVEDLSGLPDGQWLEHGAVADHLGALLAEIGRTYAPFLLANARAAAAEESDFETEIDGRRWTQPVFPYQAKCLVTLRAARESLSAAAKDRLDALVAGTGCEAMFAPESVA</sequence>
<dbReference type="EMBL" id="QJJM01000006">
    <property type="protein sequence ID" value="PXW75854.1"/>
    <property type="molecule type" value="Genomic_DNA"/>
</dbReference>
<dbReference type="InterPro" id="IPR036282">
    <property type="entry name" value="Glutathione-S-Trfase_C_sf"/>
</dbReference>
<organism evidence="2 3">
    <name type="scientific">Blastomonas natatoria</name>
    <dbReference type="NCBI Taxonomy" id="34015"/>
    <lineage>
        <taxon>Bacteria</taxon>
        <taxon>Pseudomonadati</taxon>
        <taxon>Pseudomonadota</taxon>
        <taxon>Alphaproteobacteria</taxon>
        <taxon>Sphingomonadales</taxon>
        <taxon>Sphingomonadaceae</taxon>
        <taxon>Blastomonas</taxon>
    </lineage>
</organism>
<dbReference type="Gene3D" id="1.20.1050.10">
    <property type="match status" value="2"/>
</dbReference>
<dbReference type="Proteomes" id="UP000248014">
    <property type="component" value="Unassembled WGS sequence"/>
</dbReference>
<dbReference type="Gene3D" id="3.40.30.10">
    <property type="entry name" value="Glutaredoxin"/>
    <property type="match status" value="1"/>
</dbReference>
<dbReference type="Pfam" id="PF13417">
    <property type="entry name" value="GST_N_3"/>
    <property type="match status" value="1"/>
</dbReference>
<accession>A0A2V3V426</accession>
<reference evidence="2 3" key="1">
    <citation type="submission" date="2018-05" db="EMBL/GenBank/DDBJ databases">
        <title>Genomic Encyclopedia of Type Strains, Phase IV (KMG-IV): sequencing the most valuable type-strain genomes for metagenomic binning, comparative biology and taxonomic classification.</title>
        <authorList>
            <person name="Goeker M."/>
        </authorList>
    </citation>
    <scope>NUCLEOTIDE SEQUENCE [LARGE SCALE GENOMIC DNA]</scope>
    <source>
        <strain evidence="2 3">DSM 3183</strain>
    </source>
</reference>
<dbReference type="InterPro" id="IPR004045">
    <property type="entry name" value="Glutathione_S-Trfase_N"/>
</dbReference>
<dbReference type="SUPFAM" id="SSF52833">
    <property type="entry name" value="Thioredoxin-like"/>
    <property type="match status" value="1"/>
</dbReference>
<dbReference type="InterPro" id="IPR036249">
    <property type="entry name" value="Thioredoxin-like_sf"/>
</dbReference>
<evidence type="ECO:0000259" key="1">
    <source>
        <dbReference type="Pfam" id="PF13417"/>
    </source>
</evidence>
<comment type="caution">
    <text evidence="2">The sequence shown here is derived from an EMBL/GenBank/DDBJ whole genome shotgun (WGS) entry which is preliminary data.</text>
</comment>
<keyword evidence="3" id="KW-1185">Reference proteome</keyword>
<dbReference type="RefSeq" id="WP_110298770.1">
    <property type="nucleotide sequence ID" value="NZ_QJJM01000006.1"/>
</dbReference>